<comment type="caution">
    <text evidence="3">The sequence shown here is derived from an EMBL/GenBank/DDBJ whole genome shotgun (WGS) entry which is preliminary data.</text>
</comment>
<evidence type="ECO:0000256" key="1">
    <source>
        <dbReference type="RuleBase" id="RU367072"/>
    </source>
</evidence>
<keyword evidence="1" id="KW-0234">DNA repair</keyword>
<dbReference type="SUPFAM" id="SSF48371">
    <property type="entry name" value="ARM repeat"/>
    <property type="match status" value="1"/>
</dbReference>
<feature type="domain" description="MMS19 N-terminal" evidence="2">
    <location>
        <begin position="38"/>
        <end position="293"/>
    </location>
</feature>
<proteinExistence type="inferred from homology"/>
<evidence type="ECO:0000259" key="2">
    <source>
        <dbReference type="Pfam" id="PF14500"/>
    </source>
</evidence>
<comment type="function">
    <text evidence="1">Key component of the cytosolic iron-sulfur protein assembly (CIA) complex, a multiprotein complex that mediates the incorporation of iron-sulfur cluster into apoproteins specifically involved in DNA metabolism and genomic integrity. In the CIA complex, MMS19 acts as an adapter between early-acting CIA components and a subset of cellular target iron-sulfur proteins.</text>
</comment>
<reference evidence="3 4" key="2">
    <citation type="journal article" date="2019" name="G3 (Bethesda)">
        <title>Hybrid Assembly of the Genome of the Entomopathogenic Nematode Steinernema carpocapsae Identifies the X-Chromosome.</title>
        <authorList>
            <person name="Serra L."/>
            <person name="Macchietto M."/>
            <person name="Macias-Munoz A."/>
            <person name="McGill C.J."/>
            <person name="Rodriguez I.M."/>
            <person name="Rodriguez B."/>
            <person name="Murad R."/>
            <person name="Mortazavi A."/>
        </authorList>
    </citation>
    <scope>NUCLEOTIDE SEQUENCE [LARGE SCALE GENOMIC DNA]</scope>
    <source>
        <strain evidence="3 4">ALL</strain>
    </source>
</reference>
<keyword evidence="1" id="KW-0227">DNA damage</keyword>
<keyword evidence="1" id="KW-0539">Nucleus</keyword>
<dbReference type="OrthoDB" id="342900at2759"/>
<dbReference type="InterPro" id="IPR016024">
    <property type="entry name" value="ARM-type_fold"/>
</dbReference>
<dbReference type="GO" id="GO:0006281">
    <property type="term" value="P:DNA repair"/>
    <property type="evidence" value="ECO:0007669"/>
    <property type="project" value="UniProtKB-UniRule"/>
</dbReference>
<dbReference type="Pfam" id="PF14500">
    <property type="entry name" value="MMS19_N"/>
    <property type="match status" value="1"/>
</dbReference>
<dbReference type="AlphaFoldDB" id="A0A4U5LWL5"/>
<sequence length="922" mass="103462">MMASLRDADQELVRQSIEGISRGTMTLADFLESENPRIGHRDQEQKRAALNVVVAVIAGLPTTGEGSLNHTEVDLLVNFLTFLVDGAALSSTFVFSGLHFLASSYTLTPQAVEMIYNRIFKEGSVQSWVQRDRMLQFDLYELLLPAFKRMGDGGLDALLSFIRAASGERDPRCLLKVFHMFIYIVHEIDLGVFVEDMFEVVACYYPIEFKPVEGDTITPEMLGAGLESCLLAHLSFHLFCYQLIVEKLLDEDSSDETRLNACGFLGRACAVFAPDAIYQHLDDILVAVRRIVLNPQTKDTQNRATQEVREAIEAVVRALEQDQRKGTEGLRLISESLLENCEPFVLQAEMGMMGKAMGLLEVVAQSNASILAKAVVPKVFYWLSMLAQGSTTSSANKTEIVVETLLIYPRWCAIGVQMEETFMIEKVTEIFDDLVAAGERCPQEAYRTEYDCAEIYLKHFRDNAALGQTVDRLLERTSSDFKRLELRASLRNFTLLRQGEDRGYRLMSECIYDEASFDECREHLERSLTTDGVSQEKLDALLGTVQRISRDDAAVQKVLSLIVSILKALHQPENEHDCLLTGFLQDLGLLVSDRNREVLTAFIKEALETVSKPKVARIALPFLMQSQDKDELRFLQGALTGKDFEVEQLYVQSTFLNKFGEDLQPSTSTNWNLDFRRRVNNARALLLSGTPNAMESVKNVFNAVIKLDDDHDKLNFAKEVLRDELLSFSDRRFNPDKCRLRCTLLWRQRVFCQLVPLLMDKFGSVPKDKVETMNVFLAILGPLLGVARGVPVNLSKQYKMLLPIFTEALKIAQPETANLELLLISMSTLLNQATLTDVTQKQIAALCDGLSRVVEGQRNVRIILTALESLNALARRGPKPLLLPLHAQVSNCLAIASASAKRLVRKTAATTKNSWELIQGES</sequence>
<evidence type="ECO:0000313" key="4">
    <source>
        <dbReference type="Proteomes" id="UP000298663"/>
    </source>
</evidence>
<dbReference type="InterPro" id="IPR029240">
    <property type="entry name" value="MMS19_N"/>
</dbReference>
<comment type="similarity">
    <text evidence="1">Belongs to the MET18/MMS19 family.</text>
</comment>
<dbReference type="InterPro" id="IPR039920">
    <property type="entry name" value="MMS19"/>
</dbReference>
<accession>A0A4U5LWL5</accession>
<gene>
    <name evidence="3" type="ORF">L596_027791</name>
</gene>
<dbReference type="PANTHER" id="PTHR12891">
    <property type="entry name" value="DNA REPAIR/TRANSCRIPTION PROTEIN MET18/MMS19"/>
    <property type="match status" value="1"/>
</dbReference>
<dbReference type="PANTHER" id="PTHR12891:SF0">
    <property type="entry name" value="MMS19 NUCLEOTIDE EXCISION REPAIR PROTEIN HOMOLOG"/>
    <property type="match status" value="1"/>
</dbReference>
<dbReference type="GO" id="GO:0051604">
    <property type="term" value="P:protein maturation"/>
    <property type="evidence" value="ECO:0007669"/>
    <property type="project" value="UniProtKB-UniRule"/>
</dbReference>
<organism evidence="3 4">
    <name type="scientific">Steinernema carpocapsae</name>
    <name type="common">Entomopathogenic nematode</name>
    <dbReference type="NCBI Taxonomy" id="34508"/>
    <lineage>
        <taxon>Eukaryota</taxon>
        <taxon>Metazoa</taxon>
        <taxon>Ecdysozoa</taxon>
        <taxon>Nematoda</taxon>
        <taxon>Chromadorea</taxon>
        <taxon>Rhabditida</taxon>
        <taxon>Tylenchina</taxon>
        <taxon>Panagrolaimomorpha</taxon>
        <taxon>Strongyloidoidea</taxon>
        <taxon>Steinernematidae</taxon>
        <taxon>Steinernema</taxon>
    </lineage>
</organism>
<dbReference type="GO" id="GO:0005634">
    <property type="term" value="C:nucleus"/>
    <property type="evidence" value="ECO:0007669"/>
    <property type="project" value="UniProtKB-SubCell"/>
</dbReference>
<dbReference type="GO" id="GO:0016226">
    <property type="term" value="P:iron-sulfur cluster assembly"/>
    <property type="evidence" value="ECO:0007669"/>
    <property type="project" value="UniProtKB-UniRule"/>
</dbReference>
<dbReference type="GO" id="GO:0005819">
    <property type="term" value="C:spindle"/>
    <property type="evidence" value="ECO:0007669"/>
    <property type="project" value="UniProtKB-SubCell"/>
</dbReference>
<protein>
    <recommendedName>
        <fullName evidence="1">MMS19 nucleotide excision repair protein</fullName>
    </recommendedName>
</protein>
<comment type="subunit">
    <text evidence="1">Component of the CIA complex.</text>
</comment>
<reference evidence="3 4" key="1">
    <citation type="journal article" date="2015" name="Genome Biol.">
        <title>Comparative genomics of Steinernema reveals deeply conserved gene regulatory networks.</title>
        <authorList>
            <person name="Dillman A.R."/>
            <person name="Macchietto M."/>
            <person name="Porter C.F."/>
            <person name="Rogers A."/>
            <person name="Williams B."/>
            <person name="Antoshechkin I."/>
            <person name="Lee M.M."/>
            <person name="Goodwin Z."/>
            <person name="Lu X."/>
            <person name="Lewis E.E."/>
            <person name="Goodrich-Blair H."/>
            <person name="Stock S.P."/>
            <person name="Adams B.J."/>
            <person name="Sternberg P.W."/>
            <person name="Mortazavi A."/>
        </authorList>
    </citation>
    <scope>NUCLEOTIDE SEQUENCE [LARGE SCALE GENOMIC DNA]</scope>
    <source>
        <strain evidence="3 4">ALL</strain>
    </source>
</reference>
<dbReference type="STRING" id="34508.A0A4U5LWL5"/>
<keyword evidence="1" id="KW-0963">Cytoplasm</keyword>
<evidence type="ECO:0000313" key="3">
    <source>
        <dbReference type="EMBL" id="TKR60562.1"/>
    </source>
</evidence>
<dbReference type="EMBL" id="AZBU02000011">
    <property type="protein sequence ID" value="TKR60562.1"/>
    <property type="molecule type" value="Genomic_DNA"/>
</dbReference>
<keyword evidence="1" id="KW-0206">Cytoskeleton</keyword>
<keyword evidence="4" id="KW-1185">Reference proteome</keyword>
<dbReference type="Proteomes" id="UP000298663">
    <property type="component" value="Unassembled WGS sequence"/>
</dbReference>
<name>A0A4U5LWL5_STECR</name>
<comment type="subcellular location">
    <subcellularLocation>
        <location evidence="1">Cytoplasm</location>
        <location evidence="1">Cytoskeleton</location>
        <location evidence="1">Spindle</location>
    </subcellularLocation>
    <subcellularLocation>
        <location evidence="1">Nucleus</location>
    </subcellularLocation>
</comment>
<dbReference type="GO" id="GO:0097361">
    <property type="term" value="C:cytosolic [4Fe-4S] assembly targeting complex"/>
    <property type="evidence" value="ECO:0007669"/>
    <property type="project" value="UniProtKB-UniRule"/>
</dbReference>